<dbReference type="RefSeq" id="WP_154916881.1">
    <property type="nucleotide sequence ID" value="NZ_VUOE01000001.1"/>
</dbReference>
<dbReference type="EMBL" id="VUOE01000001">
    <property type="protein sequence ID" value="KAA2218261.1"/>
    <property type="molecule type" value="Genomic_DNA"/>
</dbReference>
<keyword evidence="1" id="KW-0175">Coiled coil</keyword>
<evidence type="ECO:0000256" key="1">
    <source>
        <dbReference type="SAM" id="Coils"/>
    </source>
</evidence>
<evidence type="ECO:0000313" key="3">
    <source>
        <dbReference type="Proteomes" id="UP000323188"/>
    </source>
</evidence>
<protein>
    <submittedName>
        <fullName evidence="2">Uncharacterized protein</fullName>
    </submittedName>
</protein>
<dbReference type="Proteomes" id="UP000323188">
    <property type="component" value="Unassembled WGS sequence"/>
</dbReference>
<name>A0A5B2TUS2_9FLAO</name>
<gene>
    <name evidence="2" type="ORF">F0361_01175</name>
</gene>
<proteinExistence type="predicted"/>
<accession>A0A5B2TUS2</accession>
<evidence type="ECO:0000313" key="2">
    <source>
        <dbReference type="EMBL" id="KAA2218261.1"/>
    </source>
</evidence>
<sequence length="710" mass="80356">MKWKLAAQLATVVMTILGIDKIPIDGEGKKVAFSDDQKNELKDFLKDEKQMDEMMEMFNKDLSNMETENQREERLKNELRTALRQTNLTEEEVETKIEEGDVEAQLKLINKNQKEQKALIEKLLKSPEDDSPIATGPKIGPKAMHSATHLFGDNKAWNAFEDRPWNQRAAGIVTTATDWVEESVNVDKLNGDLKLYYRENPDEIKSLHRDNFGLPSFWPKRMNVVDTIASGTIVTAEISQARKLPWLPKNNNLIQPEEGKIYPIQIDMEFVGYYLQQLEASWIAKLTNREGSQPYKMTFVQFLVSEFDKKARVEDRIATVKGVHVDTPKDATQAGKFINRQDGLLYQFYKARHITKKYKPFAVGTPTVSNIVDYVDKIIERLPLEVRVNPNLVFYISPYWMKAYKRRYEQLHGTQNDYVGYPTNPKDYSNVKFEVMPDLEGLDFMFITFDDNIEILENIPKEKSLYRFEYLLRKIYVWADYKLGVRLIHIGTTVKDGDPLEFKVQTVWSNDVSIFPADFSIPVFDTKTGRISAKYGYMKVEDGWNTTVTHIDDAKPGQIIKIEGNPNIVESKNVNSTGNLSLASTFDLKQAKILTLFVKADGSIVELKREDVVSAAAPADVNFDAGIIDASEGVNFYSTAAANEVLDEITNGVEGNEITIYGPPGAPTLTINDVAGNIEVASQAVLATASDKITLVKTGGVWYESERTIA</sequence>
<feature type="coiled-coil region" evidence="1">
    <location>
        <begin position="55"/>
        <end position="92"/>
    </location>
</feature>
<dbReference type="AlphaFoldDB" id="A0A5B2TUS2"/>
<comment type="caution">
    <text evidence="2">The sequence shown here is derived from an EMBL/GenBank/DDBJ whole genome shotgun (WGS) entry which is preliminary data.</text>
</comment>
<reference evidence="2 3" key="1">
    <citation type="submission" date="2019-09" db="EMBL/GenBank/DDBJ databases">
        <authorList>
            <person name="Khan S.A."/>
            <person name="Jeon C.O."/>
            <person name="Chun B.H."/>
            <person name="Jeong S.E."/>
        </authorList>
    </citation>
    <scope>NUCLEOTIDE SEQUENCE [LARGE SCALE GENOMIC DNA]</scope>
    <source>
        <strain evidence="2 3">KCTC 42508</strain>
    </source>
</reference>
<organism evidence="2 3">
    <name type="scientific">Maribacter flavus</name>
    <dbReference type="NCBI Taxonomy" id="1658664"/>
    <lineage>
        <taxon>Bacteria</taxon>
        <taxon>Pseudomonadati</taxon>
        <taxon>Bacteroidota</taxon>
        <taxon>Flavobacteriia</taxon>
        <taxon>Flavobacteriales</taxon>
        <taxon>Flavobacteriaceae</taxon>
        <taxon>Maribacter</taxon>
    </lineage>
</organism>